<dbReference type="Proteomes" id="UP000299102">
    <property type="component" value="Unassembled WGS sequence"/>
</dbReference>
<feature type="compositionally biased region" description="Low complexity" evidence="1">
    <location>
        <begin position="66"/>
        <end position="78"/>
    </location>
</feature>
<keyword evidence="3" id="KW-1185">Reference proteome</keyword>
<dbReference type="AlphaFoldDB" id="A0A4C1VH40"/>
<evidence type="ECO:0000256" key="1">
    <source>
        <dbReference type="SAM" id="MobiDB-lite"/>
    </source>
</evidence>
<feature type="region of interest" description="Disordered" evidence="1">
    <location>
        <begin position="66"/>
        <end position="111"/>
    </location>
</feature>
<proteinExistence type="predicted"/>
<feature type="compositionally biased region" description="Basic and acidic residues" evidence="1">
    <location>
        <begin position="79"/>
        <end position="91"/>
    </location>
</feature>
<evidence type="ECO:0000313" key="2">
    <source>
        <dbReference type="EMBL" id="GBP38256.1"/>
    </source>
</evidence>
<organism evidence="2 3">
    <name type="scientific">Eumeta variegata</name>
    <name type="common">Bagworm moth</name>
    <name type="synonym">Eumeta japonica</name>
    <dbReference type="NCBI Taxonomy" id="151549"/>
    <lineage>
        <taxon>Eukaryota</taxon>
        <taxon>Metazoa</taxon>
        <taxon>Ecdysozoa</taxon>
        <taxon>Arthropoda</taxon>
        <taxon>Hexapoda</taxon>
        <taxon>Insecta</taxon>
        <taxon>Pterygota</taxon>
        <taxon>Neoptera</taxon>
        <taxon>Endopterygota</taxon>
        <taxon>Lepidoptera</taxon>
        <taxon>Glossata</taxon>
        <taxon>Ditrysia</taxon>
        <taxon>Tineoidea</taxon>
        <taxon>Psychidae</taxon>
        <taxon>Oiketicinae</taxon>
        <taxon>Eumeta</taxon>
    </lineage>
</organism>
<sequence>MEVAGLLTLLYFLSQYRRMIVKRRSLKLSVPCCEEEPKLPSNVITRDCTKLSDPLQAWTSGFLSLSRSRSSTRSNTRSDSVHRTRSTEGRKNSRRGRKAQRRCPDCGEYDD</sequence>
<protein>
    <submittedName>
        <fullName evidence="2">Uncharacterized protein</fullName>
    </submittedName>
</protein>
<dbReference type="EMBL" id="BGZK01000345">
    <property type="protein sequence ID" value="GBP38256.1"/>
    <property type="molecule type" value="Genomic_DNA"/>
</dbReference>
<feature type="compositionally biased region" description="Basic residues" evidence="1">
    <location>
        <begin position="92"/>
        <end position="101"/>
    </location>
</feature>
<accession>A0A4C1VH40</accession>
<reference evidence="2 3" key="1">
    <citation type="journal article" date="2019" name="Commun. Biol.">
        <title>The bagworm genome reveals a unique fibroin gene that provides high tensile strength.</title>
        <authorList>
            <person name="Kono N."/>
            <person name="Nakamura H."/>
            <person name="Ohtoshi R."/>
            <person name="Tomita M."/>
            <person name="Numata K."/>
            <person name="Arakawa K."/>
        </authorList>
    </citation>
    <scope>NUCLEOTIDE SEQUENCE [LARGE SCALE GENOMIC DNA]</scope>
</reference>
<evidence type="ECO:0000313" key="3">
    <source>
        <dbReference type="Proteomes" id="UP000299102"/>
    </source>
</evidence>
<comment type="caution">
    <text evidence="2">The sequence shown here is derived from an EMBL/GenBank/DDBJ whole genome shotgun (WGS) entry which is preliminary data.</text>
</comment>
<name>A0A4C1VH40_EUMVA</name>
<gene>
    <name evidence="2" type="ORF">EVAR_18136_1</name>
</gene>